<evidence type="ECO:0000256" key="2">
    <source>
        <dbReference type="ARBA" id="ARBA00022801"/>
    </source>
</evidence>
<evidence type="ECO:0000256" key="3">
    <source>
        <dbReference type="ARBA" id="ARBA00022825"/>
    </source>
</evidence>
<dbReference type="PRINTS" id="PR00862">
    <property type="entry name" value="PROLIGOPTASE"/>
</dbReference>
<reference evidence="7 8" key="1">
    <citation type="submission" date="2019-03" db="EMBL/GenBank/DDBJ databases">
        <title>Genomic Encyclopedia of Type Strains, Phase IV (KMG-IV): sequencing the most valuable type-strain genomes for metagenomic binning, comparative biology and taxonomic classification.</title>
        <authorList>
            <person name="Goeker M."/>
        </authorList>
    </citation>
    <scope>NUCLEOTIDE SEQUENCE [LARGE SCALE GENOMIC DNA]</scope>
    <source>
        <strain evidence="7 8">DSM 26377</strain>
    </source>
</reference>
<evidence type="ECO:0000256" key="4">
    <source>
        <dbReference type="SAM" id="SignalP"/>
    </source>
</evidence>
<dbReference type="Proteomes" id="UP000295341">
    <property type="component" value="Unassembled WGS sequence"/>
</dbReference>
<dbReference type="PANTHER" id="PTHR42881:SF13">
    <property type="entry name" value="PROLYL ENDOPEPTIDASE"/>
    <property type="match status" value="1"/>
</dbReference>
<keyword evidence="8" id="KW-1185">Reference proteome</keyword>
<dbReference type="GO" id="GO:0006508">
    <property type="term" value="P:proteolysis"/>
    <property type="evidence" value="ECO:0007669"/>
    <property type="project" value="UniProtKB-KW"/>
</dbReference>
<keyword evidence="3" id="KW-0720">Serine protease</keyword>
<evidence type="ECO:0000256" key="1">
    <source>
        <dbReference type="ARBA" id="ARBA00022670"/>
    </source>
</evidence>
<dbReference type="Pfam" id="PF00326">
    <property type="entry name" value="Peptidase_S9"/>
    <property type="match status" value="1"/>
</dbReference>
<dbReference type="GO" id="GO:0005829">
    <property type="term" value="C:cytosol"/>
    <property type="evidence" value="ECO:0007669"/>
    <property type="project" value="TreeGrafter"/>
</dbReference>
<evidence type="ECO:0000259" key="6">
    <source>
        <dbReference type="Pfam" id="PF02897"/>
    </source>
</evidence>
<protein>
    <submittedName>
        <fullName evidence="7">Prolyl oligopeptidase</fullName>
    </submittedName>
</protein>
<dbReference type="AlphaFoldDB" id="A0A4R7P9W9"/>
<dbReference type="InterPro" id="IPR002470">
    <property type="entry name" value="Peptidase_S9A"/>
</dbReference>
<dbReference type="GO" id="GO:0070012">
    <property type="term" value="F:oligopeptidase activity"/>
    <property type="evidence" value="ECO:0007669"/>
    <property type="project" value="TreeGrafter"/>
</dbReference>
<feature type="domain" description="Peptidase S9 prolyl oligopeptidase catalytic" evidence="5">
    <location>
        <begin position="490"/>
        <end position="693"/>
    </location>
</feature>
<gene>
    <name evidence="7" type="ORF">DFR24_0171</name>
</gene>
<name>A0A4R7P9W9_9GAMM</name>
<dbReference type="Gene3D" id="2.130.10.120">
    <property type="entry name" value="Prolyl oligopeptidase, N-terminal domain"/>
    <property type="match status" value="1"/>
</dbReference>
<dbReference type="InterPro" id="IPR029058">
    <property type="entry name" value="AB_hydrolase_fold"/>
</dbReference>
<dbReference type="EMBL" id="SOBT01000008">
    <property type="protein sequence ID" value="TDU30815.1"/>
    <property type="molecule type" value="Genomic_DNA"/>
</dbReference>
<proteinExistence type="predicted"/>
<dbReference type="GO" id="GO:0004252">
    <property type="term" value="F:serine-type endopeptidase activity"/>
    <property type="evidence" value="ECO:0007669"/>
    <property type="project" value="InterPro"/>
</dbReference>
<comment type="caution">
    <text evidence="7">The sequence shown here is derived from an EMBL/GenBank/DDBJ whole genome shotgun (WGS) entry which is preliminary data.</text>
</comment>
<evidence type="ECO:0000259" key="5">
    <source>
        <dbReference type="Pfam" id="PF00326"/>
    </source>
</evidence>
<feature type="domain" description="Peptidase S9A N-terminal" evidence="6">
    <location>
        <begin position="21"/>
        <end position="242"/>
    </location>
</feature>
<evidence type="ECO:0000313" key="7">
    <source>
        <dbReference type="EMBL" id="TDU30815.1"/>
    </source>
</evidence>
<dbReference type="SUPFAM" id="SSF50993">
    <property type="entry name" value="Peptidase/esterase 'gauge' domain"/>
    <property type="match status" value="1"/>
</dbReference>
<dbReference type="PANTHER" id="PTHR42881">
    <property type="entry name" value="PROLYL ENDOPEPTIDASE"/>
    <property type="match status" value="1"/>
</dbReference>
<keyword evidence="4" id="KW-0732">Signal</keyword>
<evidence type="ECO:0000313" key="8">
    <source>
        <dbReference type="Proteomes" id="UP000295341"/>
    </source>
</evidence>
<dbReference type="InterPro" id="IPR001375">
    <property type="entry name" value="Peptidase_S9_cat"/>
</dbReference>
<dbReference type="InterPro" id="IPR051167">
    <property type="entry name" value="Prolyl_oligopep/macrocyclase"/>
</dbReference>
<dbReference type="RefSeq" id="WP_133879454.1">
    <property type="nucleotide sequence ID" value="NZ_MWIN01000023.1"/>
</dbReference>
<feature type="signal peptide" evidence="4">
    <location>
        <begin position="1"/>
        <end position="22"/>
    </location>
</feature>
<dbReference type="InterPro" id="IPR023302">
    <property type="entry name" value="Pept_S9A_N"/>
</dbReference>
<keyword evidence="1" id="KW-0645">Protease</keyword>
<sequence length="694" mass="78047">MRFLHTVAAALLLVLSASAGHAAESADPYLWLEDVEAAKSLDWVRARNAISQKELEASPDFTPIYDRLLAIYDSNARIPAVSLRDGWLYNFWKDAQHPRGLWRRTRPDEYRKATPRWETVLDLDALSTSEKENWVWKGAECLYPKYHRCLLKLSRGGADAHVLREFDTGTRRFVAKGFELPEGKHEIVWRNVDSVLVATDTTPSDLTSSGYPRIVREWKRGTALPAARVVYEAKVEDVAVGIDVQNEPGRQREIVQRAITFFEFEYFLRSGEHLAKLDVPVDADLSLFQDQLLLQLRSDWEIIGHRYVANSLIAIPLVAFIEGQRRFDILFAPSEKVSLIGYSKVRSGLLLNQLDRVRGRVTEMRYARGRWSARPVAVPEFGEAEAAALNDEESDSYLLTTESFTLPTRLLDGVLGRDGHRTLKQLPAFFKADGIEVEQREAVSKDGTKVPYFQVGRAGMKTDGRNPTLLYGYGGFEIALTPGYHAAVGAAWLERGGTFVLANIRGGGEFGPPWHQAAVQQNRQRAYDDFAAIAQDLIQRGVTSPRHLGIQGGSNGGLLMGVAMTQHPELFGAVVCQVPLLDMRRYHLLLAGASWMSEYGNPDDPAQWEYLSRYSPYQNLRPGVKYPNALITTSTRDDRVHPAHARKMTARLLELGQPVLYYENIEGGHGGAANNRQKAYMDALSYSFLWKQLR</sequence>
<keyword evidence="2" id="KW-0378">Hydrolase</keyword>
<dbReference type="OrthoDB" id="9801421at2"/>
<dbReference type="SUPFAM" id="SSF53474">
    <property type="entry name" value="alpha/beta-Hydrolases"/>
    <property type="match status" value="1"/>
</dbReference>
<feature type="chain" id="PRO_5030099563" evidence="4">
    <location>
        <begin position="23"/>
        <end position="694"/>
    </location>
</feature>
<organism evidence="7 8">
    <name type="scientific">Panacagrimonas perspica</name>
    <dbReference type="NCBI Taxonomy" id="381431"/>
    <lineage>
        <taxon>Bacteria</taxon>
        <taxon>Pseudomonadati</taxon>
        <taxon>Pseudomonadota</taxon>
        <taxon>Gammaproteobacteria</taxon>
        <taxon>Nevskiales</taxon>
        <taxon>Nevskiaceae</taxon>
        <taxon>Panacagrimonas</taxon>
    </lineage>
</organism>
<accession>A0A4R7P9W9</accession>
<dbReference type="Gene3D" id="3.40.50.1820">
    <property type="entry name" value="alpha/beta hydrolase"/>
    <property type="match status" value="1"/>
</dbReference>
<dbReference type="Pfam" id="PF02897">
    <property type="entry name" value="Peptidase_S9_N"/>
    <property type="match status" value="1"/>
</dbReference>